<accession>A0ABM3HAX3</accession>
<evidence type="ECO:0000256" key="3">
    <source>
        <dbReference type="ARBA" id="ARBA00022692"/>
    </source>
</evidence>
<evidence type="ECO:0000256" key="4">
    <source>
        <dbReference type="ARBA" id="ARBA00022989"/>
    </source>
</evidence>
<feature type="transmembrane region" description="Helical" evidence="10">
    <location>
        <begin position="200"/>
        <end position="227"/>
    </location>
</feature>
<evidence type="ECO:0000256" key="2">
    <source>
        <dbReference type="ARBA" id="ARBA00008017"/>
    </source>
</evidence>
<evidence type="ECO:0000256" key="5">
    <source>
        <dbReference type="ARBA" id="ARBA00023065"/>
    </source>
</evidence>
<feature type="transmembrane region" description="Helical" evidence="10">
    <location>
        <begin position="459"/>
        <end position="478"/>
    </location>
</feature>
<feature type="domain" description="Mechanosensitive ion channel MscS" evidence="11">
    <location>
        <begin position="503"/>
        <end position="570"/>
    </location>
</feature>
<dbReference type="RefSeq" id="XP_048133751.1">
    <property type="nucleotide sequence ID" value="XM_048277794.1"/>
</dbReference>
<keyword evidence="3 10" id="KW-0812">Transmembrane</keyword>
<name>A0ABM3HAX3_9MYRT</name>
<dbReference type="InterPro" id="IPR023408">
    <property type="entry name" value="MscS_beta-dom_sf"/>
</dbReference>
<reference evidence="13" key="1">
    <citation type="submission" date="2025-08" db="UniProtKB">
        <authorList>
            <consortium name="RefSeq"/>
        </authorList>
    </citation>
    <scope>IDENTIFICATION</scope>
    <source>
        <tissue evidence="13">Leaf</tissue>
    </source>
</reference>
<keyword evidence="7" id="KW-0407">Ion channel</keyword>
<gene>
    <name evidence="13" type="primary">LOC115731950</name>
</gene>
<organism evidence="12 13">
    <name type="scientific">Rhodamnia argentea</name>
    <dbReference type="NCBI Taxonomy" id="178133"/>
    <lineage>
        <taxon>Eukaryota</taxon>
        <taxon>Viridiplantae</taxon>
        <taxon>Streptophyta</taxon>
        <taxon>Embryophyta</taxon>
        <taxon>Tracheophyta</taxon>
        <taxon>Spermatophyta</taxon>
        <taxon>Magnoliopsida</taxon>
        <taxon>eudicotyledons</taxon>
        <taxon>Gunneridae</taxon>
        <taxon>Pentapetalae</taxon>
        <taxon>rosids</taxon>
        <taxon>malvids</taxon>
        <taxon>Myrtales</taxon>
        <taxon>Myrtaceae</taxon>
        <taxon>Myrtoideae</taxon>
        <taxon>Myrteae</taxon>
        <taxon>Australasian group</taxon>
        <taxon>Rhodamnia</taxon>
    </lineage>
</organism>
<feature type="transmembrane region" description="Helical" evidence="10">
    <location>
        <begin position="127"/>
        <end position="149"/>
    </location>
</feature>
<keyword evidence="12" id="KW-1185">Reference proteome</keyword>
<keyword evidence="5" id="KW-0813">Transport</keyword>
<comment type="similarity">
    <text evidence="2 8">Belongs to the MscS (TC 1.A.23) family.</text>
</comment>
<dbReference type="InterPro" id="IPR016688">
    <property type="entry name" value="MscS-like_plants/fungi"/>
</dbReference>
<evidence type="ECO:0000256" key="6">
    <source>
        <dbReference type="ARBA" id="ARBA00023136"/>
    </source>
</evidence>
<dbReference type="InterPro" id="IPR010920">
    <property type="entry name" value="LSM_dom_sf"/>
</dbReference>
<dbReference type="Proteomes" id="UP000827889">
    <property type="component" value="Chromosome 4"/>
</dbReference>
<keyword evidence="5" id="KW-0406">Ion transport</keyword>
<evidence type="ECO:0000313" key="12">
    <source>
        <dbReference type="Proteomes" id="UP000827889"/>
    </source>
</evidence>
<dbReference type="PANTHER" id="PTHR31618">
    <property type="entry name" value="MECHANOSENSITIVE ION CHANNEL PROTEIN 5"/>
    <property type="match status" value="1"/>
</dbReference>
<dbReference type="InterPro" id="IPR006685">
    <property type="entry name" value="MscS_channel_2nd"/>
</dbReference>
<protein>
    <recommendedName>
        <fullName evidence="8">Mechanosensitive ion channel protein</fullName>
    </recommendedName>
</protein>
<evidence type="ECO:0000256" key="8">
    <source>
        <dbReference type="PIRNR" id="PIRNR017209"/>
    </source>
</evidence>
<evidence type="ECO:0000256" key="10">
    <source>
        <dbReference type="SAM" id="Phobius"/>
    </source>
</evidence>
<sequence length="672" mass="75985">MEVSGSSSEKKEANEVVVVIPGAECQSRRSSPKPNTEPIELENPPSSSHVSNLTSPSAQQLTQLTAAPSKLPSVPTKRSTSQSSFAKLKSRIMEPAHPSTNAEEDDDREVCETAHLESRGMLGEKKFVLAQWVAFACIMGLLIASLTISKLRNKVIWELQLWRWCLLMLAIFCGRLVTDWLINILVFLIEKDYLLKPNVLYFLFALKDSTEVFAWLCLVLLAWVWLINPGVKRSRHTTKILNWVTRALASCLMGAALWLVKTFLIKLLAASFQCKRFFVPIQEYVFHHHVIRTLSGPRPLESADKSVRTRFSIRGMVRKLEEVNIEKLSKMKRDKVSAWMMKGLIQIVSFSELSTLTGSLDRIDDDKADKDITGEKEAKKAASAIFKNVASESEFIEEKHLLDFMKKENVERFIYLFPGEAESRKIKKSSLKIWLVNVYRERKSLIRALKDAKTAIEELNSLVSAVLLVVVIILWLLLTGLMTTQMLIFVLSQLVLFGFIFGDSAKNLFGAIVFVFVMHPFDVSDRCVVDGVEMEVVEMNILTTVFLTNDGEKLFYPNSALASKPISNLDRSSNMSESVEFMVDFSASIESLGALKDKIKTYLDGKPKIWNLGHRVVVKEIGDAGHLKMALCVSHTMNFQNAAERTERRSNLVLELKKILEELHLQKRVLPQ</sequence>
<feature type="compositionally biased region" description="Polar residues" evidence="9">
    <location>
        <begin position="76"/>
        <end position="85"/>
    </location>
</feature>
<evidence type="ECO:0000259" key="11">
    <source>
        <dbReference type="Pfam" id="PF00924"/>
    </source>
</evidence>
<evidence type="ECO:0000256" key="1">
    <source>
        <dbReference type="ARBA" id="ARBA00004141"/>
    </source>
</evidence>
<feature type="transmembrane region" description="Helical" evidence="10">
    <location>
        <begin position="161"/>
        <end position="188"/>
    </location>
</feature>
<dbReference type="SUPFAM" id="SSF50182">
    <property type="entry name" value="Sm-like ribonucleoproteins"/>
    <property type="match status" value="1"/>
</dbReference>
<dbReference type="Gene3D" id="2.30.30.60">
    <property type="match status" value="1"/>
</dbReference>
<feature type="region of interest" description="Disordered" evidence="9">
    <location>
        <begin position="1"/>
        <end position="108"/>
    </location>
</feature>
<proteinExistence type="inferred from homology"/>
<keyword evidence="4 10" id="KW-1133">Transmembrane helix</keyword>
<feature type="compositionally biased region" description="Polar residues" evidence="9">
    <location>
        <begin position="44"/>
        <end position="66"/>
    </location>
</feature>
<keyword evidence="6 8" id="KW-0472">Membrane</keyword>
<dbReference type="PANTHER" id="PTHR31618:SF7">
    <property type="entry name" value="MECHANOSENSITIVE ION CHANNEL PROTEIN"/>
    <property type="match status" value="1"/>
</dbReference>
<feature type="transmembrane region" description="Helical" evidence="10">
    <location>
        <begin position="247"/>
        <end position="269"/>
    </location>
</feature>
<evidence type="ECO:0000256" key="9">
    <source>
        <dbReference type="SAM" id="MobiDB-lite"/>
    </source>
</evidence>
<dbReference type="Pfam" id="PF00924">
    <property type="entry name" value="MS_channel_2nd"/>
    <property type="match status" value="1"/>
</dbReference>
<dbReference type="PIRSF" id="PIRSF017209">
    <property type="entry name" value="Memb_At2g17000_prd"/>
    <property type="match status" value="1"/>
</dbReference>
<dbReference type="GeneID" id="115731950"/>
<comment type="subcellular location">
    <subcellularLocation>
        <location evidence="1">Membrane</location>
        <topology evidence="1">Multi-pass membrane protein</topology>
    </subcellularLocation>
</comment>
<evidence type="ECO:0000256" key="7">
    <source>
        <dbReference type="ARBA" id="ARBA00023303"/>
    </source>
</evidence>
<evidence type="ECO:0000313" key="13">
    <source>
        <dbReference type="RefSeq" id="XP_048133751.1"/>
    </source>
</evidence>